<feature type="chain" id="PRO_5026747312" evidence="2">
    <location>
        <begin position="24"/>
        <end position="330"/>
    </location>
</feature>
<evidence type="ECO:0000313" key="4">
    <source>
        <dbReference type="Proteomes" id="UP000469011"/>
    </source>
</evidence>
<reference evidence="3 4" key="1">
    <citation type="submission" date="2020-01" db="EMBL/GenBank/DDBJ databases">
        <title>Jiella pacifica sp. nov.</title>
        <authorList>
            <person name="Xue Z."/>
            <person name="Zhu S."/>
            <person name="Chen J."/>
            <person name="Yang J."/>
        </authorList>
    </citation>
    <scope>NUCLEOTIDE SEQUENCE [LARGE SCALE GENOMIC DNA]</scope>
    <source>
        <strain evidence="3 4">40Bstr34</strain>
    </source>
</reference>
<dbReference type="CDD" id="cd13602">
    <property type="entry name" value="PBP2_TRAP_BpDctp6_7"/>
    <property type="match status" value="1"/>
</dbReference>
<dbReference type="GO" id="GO:0055085">
    <property type="term" value="P:transmembrane transport"/>
    <property type="evidence" value="ECO:0007669"/>
    <property type="project" value="InterPro"/>
</dbReference>
<dbReference type="InterPro" id="IPR038404">
    <property type="entry name" value="TRAP_DctP_sf"/>
</dbReference>
<comment type="caution">
    <text evidence="3">The sequence shown here is derived from an EMBL/GenBank/DDBJ whole genome shotgun (WGS) entry which is preliminary data.</text>
</comment>
<proteinExistence type="predicted"/>
<accession>A0A6N9T7E5</accession>
<evidence type="ECO:0000256" key="1">
    <source>
        <dbReference type="ARBA" id="ARBA00022729"/>
    </source>
</evidence>
<dbReference type="RefSeq" id="WP_163464451.1">
    <property type="nucleotide sequence ID" value="NZ_JAAAMG010000013.1"/>
</dbReference>
<name>A0A6N9T7E5_9HYPH</name>
<sequence length="330" mass="35364">MMLKTIMAAGVSLGLAFAVGAAAAQERWDLANEYPPNSVHAQSADTFIKALDAASNGEISVTAHHGAALGYKSVDQFDAVGDGAVQVASSFVGAWSGIDPVFLVSSLPFLAPTVKDTRALYEASKPYYEKVLADSNQVFLFATPWPPSGLWGNKPLDSMDAIKNVRIRTYDANGTITLRNAGAAPIQLSWADTVPQLTTGGIDGVLTSADGGAAAQLWEHQSHFTEVNYASPLQIVHMNKDVYDGLTDAQKEAVAKAAKEAEDFGWGLLENRVKENYAQMKENGMTIVTDVSPDYLAALGKAAEESISDWKAKFPESDALLADYDSRRKQ</sequence>
<gene>
    <name evidence="3" type="ORF">GTK09_16365</name>
</gene>
<dbReference type="EMBL" id="JAAAMG010000013">
    <property type="protein sequence ID" value="NDW05996.1"/>
    <property type="molecule type" value="Genomic_DNA"/>
</dbReference>
<dbReference type="InterPro" id="IPR018389">
    <property type="entry name" value="DctP_fam"/>
</dbReference>
<dbReference type="PANTHER" id="PTHR33376:SF4">
    <property type="entry name" value="SIALIC ACID-BINDING PERIPLASMIC PROTEIN SIAP"/>
    <property type="match status" value="1"/>
</dbReference>
<evidence type="ECO:0000256" key="2">
    <source>
        <dbReference type="SAM" id="SignalP"/>
    </source>
</evidence>
<feature type="signal peptide" evidence="2">
    <location>
        <begin position="1"/>
        <end position="23"/>
    </location>
</feature>
<dbReference type="PANTHER" id="PTHR33376">
    <property type="match status" value="1"/>
</dbReference>
<evidence type="ECO:0000313" key="3">
    <source>
        <dbReference type="EMBL" id="NDW05996.1"/>
    </source>
</evidence>
<dbReference type="AlphaFoldDB" id="A0A6N9T7E5"/>
<organism evidence="3 4">
    <name type="scientific">Jiella pacifica</name>
    <dbReference type="NCBI Taxonomy" id="2696469"/>
    <lineage>
        <taxon>Bacteria</taxon>
        <taxon>Pseudomonadati</taxon>
        <taxon>Pseudomonadota</taxon>
        <taxon>Alphaproteobacteria</taxon>
        <taxon>Hyphomicrobiales</taxon>
        <taxon>Aurantimonadaceae</taxon>
        <taxon>Jiella</taxon>
    </lineage>
</organism>
<protein>
    <submittedName>
        <fullName evidence="3">C4-dicarboxylate ABC transporter substrate-binding protein</fullName>
    </submittedName>
</protein>
<dbReference type="Gene3D" id="3.40.190.170">
    <property type="entry name" value="Bacterial extracellular solute-binding protein, family 7"/>
    <property type="match status" value="1"/>
</dbReference>
<dbReference type="Proteomes" id="UP000469011">
    <property type="component" value="Unassembled WGS sequence"/>
</dbReference>
<dbReference type="NCBIfam" id="NF037995">
    <property type="entry name" value="TRAP_S1"/>
    <property type="match status" value="1"/>
</dbReference>
<keyword evidence="1 2" id="KW-0732">Signal</keyword>
<dbReference type="Pfam" id="PF03480">
    <property type="entry name" value="DctP"/>
    <property type="match status" value="1"/>
</dbReference>
<keyword evidence="4" id="KW-1185">Reference proteome</keyword>